<dbReference type="GeneID" id="89807787"/>
<accession>A0A3E2DN49</accession>
<dbReference type="RefSeq" id="WP_004810293.1">
    <property type="nucleotide sequence ID" value="NZ_AP024309.1"/>
</dbReference>
<proteinExistence type="predicted"/>
<comment type="caution">
    <text evidence="1">The sequence shown here is derived from an EMBL/GenBank/DDBJ whole genome shotgun (WGS) entry which is preliminary data.</text>
</comment>
<organism evidence="1 2">
    <name type="scientific">Cutibacterium avidum</name>
    <dbReference type="NCBI Taxonomy" id="33010"/>
    <lineage>
        <taxon>Bacteria</taxon>
        <taxon>Bacillati</taxon>
        <taxon>Actinomycetota</taxon>
        <taxon>Actinomycetes</taxon>
        <taxon>Propionibacteriales</taxon>
        <taxon>Propionibacteriaceae</taxon>
        <taxon>Cutibacterium</taxon>
    </lineage>
</organism>
<sequence length="123" mass="13065">MPTHYEIHGKKLTQVVDHRSGGYTYPIVADPSWSEIWSAIKHGGSKVASAAKWLGSKAGWVVGKSWSGVKVMAPKGLKAGKFLAKKVGPGAIVLCAAGAGWAWYRSDAHGWVRVGDTVSGCLF</sequence>
<dbReference type="Proteomes" id="UP000259211">
    <property type="component" value="Unassembled WGS sequence"/>
</dbReference>
<evidence type="ECO:0000313" key="2">
    <source>
        <dbReference type="Proteomes" id="UP000259211"/>
    </source>
</evidence>
<name>A0A3E2DN49_9ACTN</name>
<dbReference type="EMBL" id="NOWI01000001">
    <property type="protein sequence ID" value="RFT46812.1"/>
    <property type="molecule type" value="Genomic_DNA"/>
</dbReference>
<evidence type="ECO:0000313" key="1">
    <source>
        <dbReference type="EMBL" id="RFT46812.1"/>
    </source>
</evidence>
<gene>
    <name evidence="1" type="ORF">CHT91_00325</name>
</gene>
<dbReference type="AlphaFoldDB" id="A0A3E2DN49"/>
<reference evidence="1 2" key="1">
    <citation type="submission" date="2017-07" db="EMBL/GenBank/DDBJ databases">
        <authorList>
            <person name="Sun Z.S."/>
            <person name="Albrecht U."/>
            <person name="Echele G."/>
            <person name="Lee C.C."/>
        </authorList>
    </citation>
    <scope>NUCLEOTIDE SEQUENCE [LARGE SCALE GENOMIC DNA]</scope>
    <source>
        <strain evidence="1 2">P16-029</strain>
    </source>
</reference>
<protein>
    <submittedName>
        <fullName evidence="1">MFS transporter</fullName>
    </submittedName>
</protein>